<protein>
    <recommendedName>
        <fullName evidence="8">Major facilitator superfamily (MFS) profile domain-containing protein</fullName>
    </recommendedName>
</protein>
<evidence type="ECO:0000259" key="8">
    <source>
        <dbReference type="PROSITE" id="PS50850"/>
    </source>
</evidence>
<dbReference type="Proteomes" id="UP000094801">
    <property type="component" value="Unassembled WGS sequence"/>
</dbReference>
<comment type="similarity">
    <text evidence="2">Belongs to the major facilitator superfamily. Monocarboxylate porter (TC 2.A.1.13) family.</text>
</comment>
<dbReference type="GO" id="GO:0022857">
    <property type="term" value="F:transmembrane transporter activity"/>
    <property type="evidence" value="ECO:0007669"/>
    <property type="project" value="InterPro"/>
</dbReference>
<keyword evidence="4 7" id="KW-1133">Transmembrane helix</keyword>
<feature type="transmembrane region" description="Helical" evidence="7">
    <location>
        <begin position="485"/>
        <end position="503"/>
    </location>
</feature>
<dbReference type="PROSITE" id="PS50850">
    <property type="entry name" value="MFS"/>
    <property type="match status" value="1"/>
</dbReference>
<dbReference type="InterPro" id="IPR020846">
    <property type="entry name" value="MFS_dom"/>
</dbReference>
<dbReference type="EMBL" id="KV453864">
    <property type="protein sequence ID" value="ODV83415.1"/>
    <property type="molecule type" value="Genomic_DNA"/>
</dbReference>
<dbReference type="GO" id="GO:0016020">
    <property type="term" value="C:membrane"/>
    <property type="evidence" value="ECO:0007669"/>
    <property type="project" value="UniProtKB-SubCell"/>
</dbReference>
<feature type="transmembrane region" description="Helical" evidence="7">
    <location>
        <begin position="425"/>
        <end position="444"/>
    </location>
</feature>
<dbReference type="InterPro" id="IPR036259">
    <property type="entry name" value="MFS_trans_sf"/>
</dbReference>
<accession>A0A1E4SV81</accession>
<dbReference type="Pfam" id="PF07690">
    <property type="entry name" value="MFS_1"/>
    <property type="match status" value="1"/>
</dbReference>
<dbReference type="SUPFAM" id="SSF103473">
    <property type="entry name" value="MFS general substrate transporter"/>
    <property type="match status" value="1"/>
</dbReference>
<keyword evidence="3 7" id="KW-0812">Transmembrane</keyword>
<dbReference type="PANTHER" id="PTHR11360">
    <property type="entry name" value="MONOCARBOXYLATE TRANSPORTER"/>
    <property type="match status" value="1"/>
</dbReference>
<feature type="domain" description="Major facilitator superfamily (MFS) profile" evidence="8">
    <location>
        <begin position="359"/>
        <end position="595"/>
    </location>
</feature>
<keyword evidence="10" id="KW-1185">Reference proteome</keyword>
<feature type="region of interest" description="Disordered" evidence="6">
    <location>
        <begin position="1"/>
        <end position="31"/>
    </location>
</feature>
<dbReference type="InterPro" id="IPR005828">
    <property type="entry name" value="MFS_sugar_transport-like"/>
</dbReference>
<feature type="transmembrane region" description="Helical" evidence="7">
    <location>
        <begin position="146"/>
        <end position="178"/>
    </location>
</feature>
<keyword evidence="5 7" id="KW-0472">Membrane</keyword>
<feature type="transmembrane region" description="Helical" evidence="7">
    <location>
        <begin position="309"/>
        <end position="329"/>
    </location>
</feature>
<feature type="transmembrane region" description="Helical" evidence="7">
    <location>
        <begin position="360"/>
        <end position="382"/>
    </location>
</feature>
<feature type="transmembrane region" description="Helical" evidence="7">
    <location>
        <begin position="244"/>
        <end position="265"/>
    </location>
</feature>
<sequence length="595" mass="66320">MKDKKDIHSDDESISSSLSERSSIRYLPDHTIEPSVSGTNNLQSIKACRTKSLISRTSSLIDAIRDDNQITVQHDKDIIEPAPFYTDDEKLQRKESKKLSCQETNLEKVPEEIELERSSTDKTAIDEDDGEFAAQDILDRPPDGTFWGWTAAICVCSANCFSWGGNSAFGVFLSYYLNSNYFPGATMEDFALIGGLALGVSFMLCNFSVVLVKRYNLKVIMSIGAVIQFICYWLASIATTINQLIIFQGFLMAIGYTMIAGPSFIIIPSWFLKRRSVASGIGVSGAGIAGVVFSRSSQKIMDVTGSHKWALRMIALVSGFMLFITIILIKPRKPFNSKDTSLIKEFKKTYNFKIFFQKPILYVTAWNFIYAFSYTIILFSLSSFGTSIGLTSKQGSIVVTVQSVAQAVGRPALGYISDKCGRANSSIFFTFFIGLITIVFWVFITTYGQLIAFGFISGIFLGVNWVNFTPLAADVVGGGEDLSSAVAFMTFICGIPYVVSELIGLKLVRSNMDKPYLYCQILVALSCAVSGAFLLPFREWKIKRMLTARRKNIVNHLEAGEELSEKDEKRLKRYDTLLKENPMGYIMRMLYPIKA</sequence>
<dbReference type="InterPro" id="IPR050327">
    <property type="entry name" value="Proton-linked_MCT"/>
</dbReference>
<evidence type="ECO:0000256" key="2">
    <source>
        <dbReference type="ARBA" id="ARBA00006727"/>
    </source>
</evidence>
<name>A0A1E4SV81_9ASCO</name>
<evidence type="ECO:0000313" key="9">
    <source>
        <dbReference type="EMBL" id="ODV83415.1"/>
    </source>
</evidence>
<feature type="compositionally biased region" description="Low complexity" evidence="6">
    <location>
        <begin position="14"/>
        <end position="25"/>
    </location>
</feature>
<dbReference type="AlphaFoldDB" id="A0A1E4SV81"/>
<feature type="transmembrane region" description="Helical" evidence="7">
    <location>
        <begin position="277"/>
        <end position="297"/>
    </location>
</feature>
<feature type="compositionally biased region" description="Basic and acidic residues" evidence="6">
    <location>
        <begin position="1"/>
        <end position="11"/>
    </location>
</feature>
<dbReference type="InterPro" id="IPR011701">
    <property type="entry name" value="MFS"/>
</dbReference>
<feature type="transmembrane region" description="Helical" evidence="7">
    <location>
        <begin position="219"/>
        <end position="238"/>
    </location>
</feature>
<feature type="transmembrane region" description="Helical" evidence="7">
    <location>
        <begin position="515"/>
        <end position="535"/>
    </location>
</feature>
<dbReference type="PANTHER" id="PTHR11360:SF315">
    <property type="entry name" value="TRANSPORTER MCH2-RELATED"/>
    <property type="match status" value="1"/>
</dbReference>
<evidence type="ECO:0000256" key="5">
    <source>
        <dbReference type="ARBA" id="ARBA00023136"/>
    </source>
</evidence>
<dbReference type="Pfam" id="PF00083">
    <property type="entry name" value="Sugar_tr"/>
    <property type="match status" value="1"/>
</dbReference>
<gene>
    <name evidence="9" type="ORF">CANARDRAFT_203298</name>
</gene>
<comment type="subcellular location">
    <subcellularLocation>
        <location evidence="1">Membrane</location>
        <topology evidence="1">Multi-pass membrane protein</topology>
    </subcellularLocation>
</comment>
<proteinExistence type="inferred from homology"/>
<feature type="transmembrane region" description="Helical" evidence="7">
    <location>
        <begin position="190"/>
        <end position="212"/>
    </location>
</feature>
<feature type="transmembrane region" description="Helical" evidence="7">
    <location>
        <begin position="450"/>
        <end position="473"/>
    </location>
</feature>
<dbReference type="OrthoDB" id="2213137at2759"/>
<evidence type="ECO:0000256" key="6">
    <source>
        <dbReference type="SAM" id="MobiDB-lite"/>
    </source>
</evidence>
<evidence type="ECO:0000256" key="4">
    <source>
        <dbReference type="ARBA" id="ARBA00022989"/>
    </source>
</evidence>
<evidence type="ECO:0000256" key="7">
    <source>
        <dbReference type="SAM" id="Phobius"/>
    </source>
</evidence>
<evidence type="ECO:0000256" key="3">
    <source>
        <dbReference type="ARBA" id="ARBA00022692"/>
    </source>
</evidence>
<dbReference type="Gene3D" id="1.20.1250.20">
    <property type="entry name" value="MFS general substrate transporter like domains"/>
    <property type="match status" value="2"/>
</dbReference>
<evidence type="ECO:0000256" key="1">
    <source>
        <dbReference type="ARBA" id="ARBA00004141"/>
    </source>
</evidence>
<organism evidence="9 10">
    <name type="scientific">[Candida] arabinofermentans NRRL YB-2248</name>
    <dbReference type="NCBI Taxonomy" id="983967"/>
    <lineage>
        <taxon>Eukaryota</taxon>
        <taxon>Fungi</taxon>
        <taxon>Dikarya</taxon>
        <taxon>Ascomycota</taxon>
        <taxon>Saccharomycotina</taxon>
        <taxon>Pichiomycetes</taxon>
        <taxon>Pichiales</taxon>
        <taxon>Pichiaceae</taxon>
        <taxon>Ogataea</taxon>
        <taxon>Ogataea/Candida clade</taxon>
    </lineage>
</organism>
<reference evidence="10" key="1">
    <citation type="submission" date="2016-04" db="EMBL/GenBank/DDBJ databases">
        <title>Comparative genomics of biotechnologically important yeasts.</title>
        <authorList>
            <consortium name="DOE Joint Genome Institute"/>
            <person name="Riley R."/>
            <person name="Haridas S."/>
            <person name="Wolfe K.H."/>
            <person name="Lopes M.R."/>
            <person name="Hittinger C.T."/>
            <person name="Goker M."/>
            <person name="Salamov A."/>
            <person name="Wisecaver J."/>
            <person name="Long T.M."/>
            <person name="Aerts A.L."/>
            <person name="Barry K."/>
            <person name="Choi C."/>
            <person name="Clum A."/>
            <person name="Coughlan A.Y."/>
            <person name="Deshpande S."/>
            <person name="Douglass A.P."/>
            <person name="Hanson S.J."/>
            <person name="Klenk H.-P."/>
            <person name="Labutti K."/>
            <person name="Lapidus A."/>
            <person name="Lindquist E."/>
            <person name="Lipzen A."/>
            <person name="Meier-Kolthoff J.P."/>
            <person name="Ohm R.A."/>
            <person name="Otillar R.P."/>
            <person name="Pangilinan J."/>
            <person name="Peng Y."/>
            <person name="Rokas A."/>
            <person name="Rosa C.A."/>
            <person name="Scheuner C."/>
            <person name="Sibirny A.A."/>
            <person name="Slot J.C."/>
            <person name="Stielow J.B."/>
            <person name="Sun H."/>
            <person name="Kurtzman C.P."/>
            <person name="Blackwell M."/>
            <person name="Grigoriev I.V."/>
            <person name="Jeffries T.W."/>
        </authorList>
    </citation>
    <scope>NUCLEOTIDE SEQUENCE [LARGE SCALE GENOMIC DNA]</scope>
    <source>
        <strain evidence="10">NRRL YB-2248</strain>
    </source>
</reference>
<evidence type="ECO:0000313" key="10">
    <source>
        <dbReference type="Proteomes" id="UP000094801"/>
    </source>
</evidence>